<dbReference type="PANTHER" id="PTHR10683">
    <property type="entry name" value="TRANSALDOLASE"/>
    <property type="match status" value="1"/>
</dbReference>
<dbReference type="SUPFAM" id="SSF51569">
    <property type="entry name" value="Aldolase"/>
    <property type="match status" value="1"/>
</dbReference>
<organism evidence="3">
    <name type="scientific">Aspergillus rugulosus</name>
    <name type="common">Emericella rugulosa</name>
    <dbReference type="NCBI Taxonomy" id="41736"/>
    <lineage>
        <taxon>Eukaryota</taxon>
        <taxon>Fungi</taxon>
        <taxon>Dikarya</taxon>
        <taxon>Ascomycota</taxon>
        <taxon>Pezizomycotina</taxon>
        <taxon>Eurotiomycetes</taxon>
        <taxon>Eurotiomycetidae</taxon>
        <taxon>Eurotiales</taxon>
        <taxon>Aspergillaceae</taxon>
        <taxon>Aspergillus</taxon>
        <taxon>Aspergillus subgen. Nidulantes</taxon>
    </lineage>
</organism>
<protein>
    <recommendedName>
        <fullName evidence="2">Transaldolase</fullName>
        <ecNumber evidence="2">2.2.1.2</ecNumber>
    </recommendedName>
</protein>
<dbReference type="InterPro" id="IPR013785">
    <property type="entry name" value="Aldolase_TIM"/>
</dbReference>
<dbReference type="Gene3D" id="3.20.20.70">
    <property type="entry name" value="Aldolase class I"/>
    <property type="match status" value="1"/>
</dbReference>
<comment type="function">
    <text evidence="2">Catalyzes the rate-limiting step of the non-oxidative phase in the pentose phosphate pathway. Catalyzes the reversible conversion of sedheptulose-7-phosphate and D-glyceraldehyde 3-phosphate into erythrose-4-phosphate and beta-D-fructose 6-phosphate.</text>
</comment>
<evidence type="ECO:0000256" key="2">
    <source>
        <dbReference type="RuleBase" id="RU000501"/>
    </source>
</evidence>
<keyword evidence="2" id="KW-0808">Transferase</keyword>
<dbReference type="GO" id="GO:0009052">
    <property type="term" value="P:pentose-phosphate shunt, non-oxidative branch"/>
    <property type="evidence" value="ECO:0007669"/>
    <property type="project" value="TreeGrafter"/>
</dbReference>
<dbReference type="InterPro" id="IPR018225">
    <property type="entry name" value="Transaldolase_AS"/>
</dbReference>
<comment type="pathway">
    <text evidence="2">Carbohydrate degradation; pentose phosphate pathway; D-glyceraldehyde 3-phosphate and beta-D-fructose 6-phosphate from D-ribose 5-phosphate and D-xylulose 5-phosphate (non-oxidative stage): step 2/3.</text>
</comment>
<comment type="catalytic activity">
    <reaction evidence="2">
        <text>D-sedoheptulose 7-phosphate + D-glyceraldehyde 3-phosphate = D-erythrose 4-phosphate + beta-D-fructose 6-phosphate</text>
        <dbReference type="Rhea" id="RHEA:17053"/>
        <dbReference type="ChEBI" id="CHEBI:16897"/>
        <dbReference type="ChEBI" id="CHEBI:57483"/>
        <dbReference type="ChEBI" id="CHEBI:57634"/>
        <dbReference type="ChEBI" id="CHEBI:59776"/>
        <dbReference type="EC" id="2.2.1.2"/>
    </reaction>
</comment>
<dbReference type="PANTHER" id="PTHR10683:SF34">
    <property type="entry name" value="TRANSALDOLASE"/>
    <property type="match status" value="1"/>
</dbReference>
<accession>K0E3T9</accession>
<dbReference type="UniPathway" id="UPA00115">
    <property type="reaction ID" value="UER00414"/>
</dbReference>
<reference evidence="3" key="1">
    <citation type="journal article" date="2012" name="J. Am. Chem. Soc.">
        <title>Identification and characterization of the echinocandin B biosynthetic gene cluster from Emericella rugulosa NRRL 11440.</title>
        <authorList>
            <person name="Cacho R.A."/>
            <person name="Jiang W."/>
            <person name="Chooi Y.H."/>
            <person name="Walsh C.T."/>
            <person name="Tang Y."/>
        </authorList>
    </citation>
    <scope>NUCLEOTIDE SEQUENCE</scope>
    <source>
        <strain evidence="3">NRRL 11440</strain>
    </source>
</reference>
<proteinExistence type="predicted"/>
<dbReference type="GO" id="GO:0004801">
    <property type="term" value="F:transaldolase activity"/>
    <property type="evidence" value="ECO:0007669"/>
    <property type="project" value="UniProtKB-EC"/>
</dbReference>
<dbReference type="Pfam" id="PF00923">
    <property type="entry name" value="TAL_FSA"/>
    <property type="match status" value="1"/>
</dbReference>
<evidence type="ECO:0000313" key="3">
    <source>
        <dbReference type="EMBL" id="AFT91372.1"/>
    </source>
</evidence>
<keyword evidence="1" id="KW-0704">Schiff base</keyword>
<dbReference type="InterPro" id="IPR001585">
    <property type="entry name" value="TAL/FSA"/>
</dbReference>
<sequence length="344" mass="38416">MDETGINLLKYLRSKTQVDLDTFDITAGRLIHNPKPKAVGQFGQCVDCTSNQYEYYTELAKPSRKDILQRTIEVTAGLHGQFSEVTFDELGVEVGAVLLAAEMVPAFTGNLHLMVNPNYAYSRTKVVEAAKRFYRLFALINPSFPSSRLVIKVPATWEGLQACHDLQAFKIKTLGTTLFSMEQAILAGEAGCVSISPFVHSLRILVDPEYKDPHPAYYLSAQAQRWYRRQSLPTKVKSCSTVGVDELLELAGIDALTIVPDDLRALQSTYRDANEVSQMSIVRNGAQSDDKIEHVSYIDDEERYRADFEKADEGRAKAKTAEAIDIFCGYQSKAEDVVRKARGQ</sequence>
<dbReference type="EMBL" id="JX421684">
    <property type="protein sequence ID" value="AFT91372.1"/>
    <property type="molecule type" value="Genomic_DNA"/>
</dbReference>
<dbReference type="GO" id="GO:0005975">
    <property type="term" value="P:carbohydrate metabolic process"/>
    <property type="evidence" value="ECO:0007669"/>
    <property type="project" value="InterPro"/>
</dbReference>
<dbReference type="AlphaFoldDB" id="K0E3T9"/>
<name>K0E3T9_ASPRU</name>
<dbReference type="PROSITE" id="PS00958">
    <property type="entry name" value="TRANSALDOLASE_2"/>
    <property type="match status" value="1"/>
</dbReference>
<dbReference type="EC" id="2.2.1.2" evidence="2"/>
<evidence type="ECO:0000256" key="1">
    <source>
        <dbReference type="ARBA" id="ARBA00023270"/>
    </source>
</evidence>
<keyword evidence="2" id="KW-0570">Pentose shunt</keyword>